<protein>
    <recommendedName>
        <fullName evidence="3">Carrier domain-containing protein</fullName>
    </recommendedName>
</protein>
<dbReference type="Pfam" id="PF23562">
    <property type="entry name" value="AMP-binding_C_3"/>
    <property type="match status" value="1"/>
</dbReference>
<evidence type="ECO:0000313" key="4">
    <source>
        <dbReference type="EMBL" id="KAK9422451.1"/>
    </source>
</evidence>
<dbReference type="PANTHER" id="PTHR43439:SF2">
    <property type="entry name" value="ENZYME, PUTATIVE (JCVI)-RELATED"/>
    <property type="match status" value="1"/>
</dbReference>
<dbReference type="EMBL" id="JARVKF010000113">
    <property type="protein sequence ID" value="KAK9422451.1"/>
    <property type="molecule type" value="Genomic_DNA"/>
</dbReference>
<dbReference type="Proteomes" id="UP001408356">
    <property type="component" value="Unassembled WGS sequence"/>
</dbReference>
<proteinExistence type="predicted"/>
<sequence>MAHLTSKYIEQIYESFGDLKVLDDIIQHRAKDNPPASILGYPSSDDSPDKYEKFTGKDLDVFIDAAAKYYLEAGLKPNTREVIGIFAASNVDFVVTFFALSRLGYTVLCLSLRLAHVAITNLLKQTNCGTIAHGNTQQIGATIASVGVEVALKSVALPDRTIYGVSRPDTESRFVREFDRDSETKEIALIMHSSGSTGLPKPVFLSHQNVLTHAVQGTGLDNFGALPLYHMYGISTTLQAMYMAKTASLISATLPMTAENLVAAMDAIRPEVIHAVPYALGLVVEHERGLECLKNAKIVTAAGARTPDQLGDYLVQKGVNFGVVFGTTEAGLLGDTMRREEGDRTWNYVRIYSNIRNSICMDPIGDGQYEAVYLKSHPGLCTSNSDNPAPGSWRSKDVFIPHPTITDVWKYVTRLDDRVTLSNGEKVLPLPIEGRVRQVDVVREAVVVGVDRPVPGLILFRDKTADDIADEDLIEKAWVAIADANAGAETFSQIMREMITVLPSDVDYPKTDKGSIIRGQIYRKFEETIRKMYEKLEGGAQGALRPDLAGIESFLKHAYQDIVGVTLEADVDFFTAGIDSLKAIQMRHVIQQHLDLGGNELSINVVYEQGNIKNLSTYLLSLREGSGNVHMDETPLMKDLITKYSHFGDSVILTGATGSLGAHILAQLVERSEIRKVYCLGRGENLRARVFQSLEWRGLKLRDSDKSKVVALSANLDQEDLGLEDGQLELFKSEVSLIIHLAWPVNFNIQLQSFEAHLAGLNKLLTLSQAVYRSEPARIFFASSISTAENTTAPAVIPNAPIQDFKQASDMGYAQSKLVGEHMVLNAARKGARSYILRIGQIVGDRRNGVWNDNEFIPSMIRSALSMKTLPDLHEQCSWLPVDTLATAILELDHTLQVAPRPCMVDPFSPPIVYNMVNPHVFSWGQLLDQLHSSGLDFKAVPTEEWLRRLRESASHVGEEKTNPAVKLVDHFEQRYLTSNGATTDDPSTDGITFDTKAVQRDTEILREPPDVIQDGHVNKFISTWLEQWTKT</sequence>
<dbReference type="SUPFAM" id="SSF51735">
    <property type="entry name" value="NAD(P)-binding Rossmann-fold domains"/>
    <property type="match status" value="1"/>
</dbReference>
<dbReference type="Pfam" id="PF00550">
    <property type="entry name" value="PP-binding"/>
    <property type="match status" value="1"/>
</dbReference>
<gene>
    <name evidence="4" type="ORF">SUNI508_04807</name>
</gene>
<dbReference type="InterPro" id="IPR042099">
    <property type="entry name" value="ANL_N_sf"/>
</dbReference>
<dbReference type="InterPro" id="IPR020845">
    <property type="entry name" value="AMP-binding_CS"/>
</dbReference>
<dbReference type="InterPro" id="IPR036736">
    <property type="entry name" value="ACP-like_sf"/>
</dbReference>
<dbReference type="SUPFAM" id="SSF56801">
    <property type="entry name" value="Acetyl-CoA synthetase-like"/>
    <property type="match status" value="1"/>
</dbReference>
<evidence type="ECO:0000256" key="1">
    <source>
        <dbReference type="ARBA" id="ARBA00022450"/>
    </source>
</evidence>
<dbReference type="InterPro" id="IPR051414">
    <property type="entry name" value="Adenylate-forming_Reductase"/>
</dbReference>
<keyword evidence="2" id="KW-0597">Phosphoprotein</keyword>
<dbReference type="InterPro" id="IPR009081">
    <property type="entry name" value="PP-bd_ACP"/>
</dbReference>
<keyword evidence="1" id="KW-0596">Phosphopantetheine</keyword>
<comment type="caution">
    <text evidence="4">The sequence shown here is derived from an EMBL/GenBank/DDBJ whole genome shotgun (WGS) entry which is preliminary data.</text>
</comment>
<dbReference type="PROSITE" id="PS00455">
    <property type="entry name" value="AMP_BINDING"/>
    <property type="match status" value="1"/>
</dbReference>
<accession>A0ABR2V6Q9</accession>
<feature type="domain" description="Carrier" evidence="3">
    <location>
        <begin position="546"/>
        <end position="623"/>
    </location>
</feature>
<dbReference type="Gene3D" id="3.40.50.720">
    <property type="entry name" value="NAD(P)-binding Rossmann-like Domain"/>
    <property type="match status" value="1"/>
</dbReference>
<reference evidence="4 5" key="1">
    <citation type="journal article" date="2024" name="J. Plant Pathol.">
        <title>Sequence and assembly of the genome of Seiridium unicorne, isolate CBS 538.82, causal agent of cypress canker disease.</title>
        <authorList>
            <person name="Scali E."/>
            <person name="Rocca G.D."/>
            <person name="Danti R."/>
            <person name="Garbelotto M."/>
            <person name="Barberini S."/>
            <person name="Baroncelli R."/>
            <person name="Emiliani G."/>
        </authorList>
    </citation>
    <scope>NUCLEOTIDE SEQUENCE [LARGE SCALE GENOMIC DNA]</scope>
    <source>
        <strain evidence="4 5">BM-138-508</strain>
    </source>
</reference>
<dbReference type="PANTHER" id="PTHR43439">
    <property type="entry name" value="PHENYLACETATE-COENZYME A LIGASE"/>
    <property type="match status" value="1"/>
</dbReference>
<dbReference type="Pfam" id="PF00501">
    <property type="entry name" value="AMP-binding"/>
    <property type="match status" value="1"/>
</dbReference>
<dbReference type="Gene3D" id="3.40.50.12780">
    <property type="entry name" value="N-terminal domain of ligase-like"/>
    <property type="match status" value="1"/>
</dbReference>
<dbReference type="PROSITE" id="PS50075">
    <property type="entry name" value="CARRIER"/>
    <property type="match status" value="1"/>
</dbReference>
<evidence type="ECO:0000259" key="3">
    <source>
        <dbReference type="PROSITE" id="PS50075"/>
    </source>
</evidence>
<dbReference type="Gene3D" id="1.10.1200.10">
    <property type="entry name" value="ACP-like"/>
    <property type="match status" value="1"/>
</dbReference>
<evidence type="ECO:0000256" key="2">
    <source>
        <dbReference type="ARBA" id="ARBA00022553"/>
    </source>
</evidence>
<name>A0ABR2V6Q9_9PEZI</name>
<evidence type="ECO:0000313" key="5">
    <source>
        <dbReference type="Proteomes" id="UP001408356"/>
    </source>
</evidence>
<dbReference type="InterPro" id="IPR013120">
    <property type="entry name" value="FAR_NAD-bd"/>
</dbReference>
<dbReference type="Pfam" id="PF07993">
    <property type="entry name" value="NAD_binding_4"/>
    <property type="match status" value="1"/>
</dbReference>
<dbReference type="SUPFAM" id="SSF47336">
    <property type="entry name" value="ACP-like"/>
    <property type="match status" value="1"/>
</dbReference>
<keyword evidence="5" id="KW-1185">Reference proteome</keyword>
<dbReference type="InterPro" id="IPR036291">
    <property type="entry name" value="NAD(P)-bd_dom_sf"/>
</dbReference>
<dbReference type="InterPro" id="IPR000873">
    <property type="entry name" value="AMP-dep_synth/lig_dom"/>
</dbReference>
<organism evidence="4 5">
    <name type="scientific">Seiridium unicorne</name>
    <dbReference type="NCBI Taxonomy" id="138068"/>
    <lineage>
        <taxon>Eukaryota</taxon>
        <taxon>Fungi</taxon>
        <taxon>Dikarya</taxon>
        <taxon>Ascomycota</taxon>
        <taxon>Pezizomycotina</taxon>
        <taxon>Sordariomycetes</taxon>
        <taxon>Xylariomycetidae</taxon>
        <taxon>Amphisphaeriales</taxon>
        <taxon>Sporocadaceae</taxon>
        <taxon>Seiridium</taxon>
    </lineage>
</organism>